<evidence type="ECO:0000313" key="2">
    <source>
        <dbReference type="Proteomes" id="UP001428774"/>
    </source>
</evidence>
<dbReference type="PROSITE" id="PS51257">
    <property type="entry name" value="PROKAR_LIPOPROTEIN"/>
    <property type="match status" value="1"/>
</dbReference>
<dbReference type="Proteomes" id="UP001428774">
    <property type="component" value="Unassembled WGS sequence"/>
</dbReference>
<protein>
    <recommendedName>
        <fullName evidence="3">NADH dehydrogenase</fullName>
    </recommendedName>
</protein>
<comment type="caution">
    <text evidence="1">The sequence shown here is derived from an EMBL/GenBank/DDBJ whole genome shotgun (WGS) entry which is preliminary data.</text>
</comment>
<accession>A0AAW9SNM2</accession>
<dbReference type="RefSeq" id="WP_347167440.1">
    <property type="nucleotide sequence ID" value="NZ_JBDNCH010000002.1"/>
</dbReference>
<sequence length="105" mass="10773">MKTRFLALALAGALAGCIAPEGVTDQDLATFDAAVASIGCDLVDSSDYLPVELQTGLPREKVIEVAQYRVTQKNAVNLSNGGIRLVSGACTPEAAPAVEQVAQAG</sequence>
<dbReference type="AlphaFoldDB" id="A0AAW9SNM2"/>
<reference evidence="1 2" key="1">
    <citation type="submission" date="2024-05" db="EMBL/GenBank/DDBJ databases">
        <title>Genome sequence of Ponticoccus litoralis KCCM 90028.</title>
        <authorList>
            <person name="Kim J.M."/>
            <person name="Lee J.K."/>
            <person name="Choi B.J."/>
            <person name="Bayburt H."/>
            <person name="Baek J.H."/>
            <person name="Jeon C.O."/>
        </authorList>
    </citation>
    <scope>NUCLEOTIDE SEQUENCE [LARGE SCALE GENOMIC DNA]</scope>
    <source>
        <strain evidence="1 2">KCCM 90028</strain>
    </source>
</reference>
<evidence type="ECO:0000313" key="1">
    <source>
        <dbReference type="EMBL" id="MEN9062473.1"/>
    </source>
</evidence>
<dbReference type="EMBL" id="JBDNCH010000002">
    <property type="protein sequence ID" value="MEN9062473.1"/>
    <property type="molecule type" value="Genomic_DNA"/>
</dbReference>
<keyword evidence="2" id="KW-1185">Reference proteome</keyword>
<evidence type="ECO:0008006" key="3">
    <source>
        <dbReference type="Google" id="ProtNLM"/>
    </source>
</evidence>
<proteinExistence type="predicted"/>
<name>A0AAW9SNM2_9RHOB</name>
<gene>
    <name evidence="1" type="ORF">ABFB10_17235</name>
</gene>
<organism evidence="1 2">
    <name type="scientific">Ponticoccus litoralis</name>
    <dbReference type="NCBI Taxonomy" id="422297"/>
    <lineage>
        <taxon>Bacteria</taxon>
        <taxon>Pseudomonadati</taxon>
        <taxon>Pseudomonadota</taxon>
        <taxon>Alphaproteobacteria</taxon>
        <taxon>Rhodobacterales</taxon>
        <taxon>Roseobacteraceae</taxon>
        <taxon>Ponticoccus</taxon>
    </lineage>
</organism>